<dbReference type="AlphaFoldDB" id="A0A841TIA5"/>
<dbReference type="SUPFAM" id="SSF46689">
    <property type="entry name" value="Homeodomain-like"/>
    <property type="match status" value="2"/>
</dbReference>
<proteinExistence type="predicted"/>
<keyword evidence="6" id="KW-1185">Reference proteome</keyword>
<dbReference type="EMBL" id="JACJVN010000065">
    <property type="protein sequence ID" value="MBB6678960.1"/>
    <property type="molecule type" value="Genomic_DNA"/>
</dbReference>
<dbReference type="PROSITE" id="PS01124">
    <property type="entry name" value="HTH_ARAC_FAMILY_2"/>
    <property type="match status" value="1"/>
</dbReference>
<dbReference type="GO" id="GO:0003700">
    <property type="term" value="F:DNA-binding transcription factor activity"/>
    <property type="evidence" value="ECO:0007669"/>
    <property type="project" value="InterPro"/>
</dbReference>
<evidence type="ECO:0000256" key="1">
    <source>
        <dbReference type="ARBA" id="ARBA00023015"/>
    </source>
</evidence>
<feature type="domain" description="HTH araC/xylS-type" evidence="4">
    <location>
        <begin position="187"/>
        <end position="285"/>
    </location>
</feature>
<keyword evidence="2" id="KW-0238">DNA-binding</keyword>
<sequence>MSGEGTIALRTPPLPYYLGSGMSLFHPGDQHPNRRGLGFFDLLLVAKGTLHIGENGKEWALGEGETLLLQPEGEHYAVKPCEEETAFYWVHFEHAGMREGSAEEAIAVTPSSGRQPFANPHAVRLPKRSVLRNPAASFGLLEELFNYSGENRQAAFWREQTLLLELLRQLEEGAANRTASPSYKLAAQTEAYLKQYYRSELTNESVAEALHFHPNYIVRCMKEHYGRTPMDYLQAYRLEQAKRLLVATDWPIGRIAEEVGFRYAPYFSSCFKANEGLPPLRFRKMYRT</sequence>
<dbReference type="Proteomes" id="UP000574133">
    <property type="component" value="Unassembled WGS sequence"/>
</dbReference>
<organism evidence="5 6">
    <name type="scientific">Cohnella lubricantis</name>
    <dbReference type="NCBI Taxonomy" id="2163172"/>
    <lineage>
        <taxon>Bacteria</taxon>
        <taxon>Bacillati</taxon>
        <taxon>Bacillota</taxon>
        <taxon>Bacilli</taxon>
        <taxon>Bacillales</taxon>
        <taxon>Paenibacillaceae</taxon>
        <taxon>Cohnella</taxon>
    </lineage>
</organism>
<dbReference type="SUPFAM" id="SSF51215">
    <property type="entry name" value="Regulatory protein AraC"/>
    <property type="match status" value="1"/>
</dbReference>
<evidence type="ECO:0000259" key="4">
    <source>
        <dbReference type="PROSITE" id="PS01124"/>
    </source>
</evidence>
<dbReference type="SMART" id="SM00342">
    <property type="entry name" value="HTH_ARAC"/>
    <property type="match status" value="1"/>
</dbReference>
<dbReference type="Pfam" id="PF02311">
    <property type="entry name" value="AraC_binding"/>
    <property type="match status" value="1"/>
</dbReference>
<evidence type="ECO:0000313" key="5">
    <source>
        <dbReference type="EMBL" id="MBB6678960.1"/>
    </source>
</evidence>
<dbReference type="RefSeq" id="WP_185180227.1">
    <property type="nucleotide sequence ID" value="NZ_CBCSEP010000002.1"/>
</dbReference>
<reference evidence="5 6" key="1">
    <citation type="submission" date="2020-08" db="EMBL/GenBank/DDBJ databases">
        <title>Cohnella phylogeny.</title>
        <authorList>
            <person name="Dunlap C."/>
        </authorList>
    </citation>
    <scope>NUCLEOTIDE SEQUENCE [LARGE SCALE GENOMIC DNA]</scope>
    <source>
        <strain evidence="5 6">DSM 103658</strain>
    </source>
</reference>
<dbReference type="InterPro" id="IPR018062">
    <property type="entry name" value="HTH_AraC-typ_CS"/>
</dbReference>
<evidence type="ECO:0000256" key="2">
    <source>
        <dbReference type="ARBA" id="ARBA00023125"/>
    </source>
</evidence>
<protein>
    <submittedName>
        <fullName evidence="5">AraC family transcriptional regulator</fullName>
    </submittedName>
</protein>
<evidence type="ECO:0000313" key="6">
    <source>
        <dbReference type="Proteomes" id="UP000574133"/>
    </source>
</evidence>
<dbReference type="Gene3D" id="1.10.10.60">
    <property type="entry name" value="Homeodomain-like"/>
    <property type="match status" value="2"/>
</dbReference>
<dbReference type="PROSITE" id="PS00041">
    <property type="entry name" value="HTH_ARAC_FAMILY_1"/>
    <property type="match status" value="1"/>
</dbReference>
<name>A0A841TIA5_9BACL</name>
<dbReference type="InterPro" id="IPR009057">
    <property type="entry name" value="Homeodomain-like_sf"/>
</dbReference>
<comment type="caution">
    <text evidence="5">The sequence shown here is derived from an EMBL/GenBank/DDBJ whole genome shotgun (WGS) entry which is preliminary data.</text>
</comment>
<dbReference type="PANTHER" id="PTHR43280:SF2">
    <property type="entry name" value="HTH-TYPE TRANSCRIPTIONAL REGULATOR EXSA"/>
    <property type="match status" value="1"/>
</dbReference>
<evidence type="ECO:0000256" key="3">
    <source>
        <dbReference type="ARBA" id="ARBA00023163"/>
    </source>
</evidence>
<dbReference type="InterPro" id="IPR037923">
    <property type="entry name" value="HTH-like"/>
</dbReference>
<keyword evidence="1" id="KW-0805">Transcription regulation</keyword>
<gene>
    <name evidence="5" type="ORF">H4Q31_16850</name>
</gene>
<dbReference type="InterPro" id="IPR003313">
    <property type="entry name" value="AraC-bd"/>
</dbReference>
<dbReference type="PANTHER" id="PTHR43280">
    <property type="entry name" value="ARAC-FAMILY TRANSCRIPTIONAL REGULATOR"/>
    <property type="match status" value="1"/>
</dbReference>
<accession>A0A841TIA5</accession>
<dbReference type="InterPro" id="IPR018060">
    <property type="entry name" value="HTH_AraC"/>
</dbReference>
<keyword evidence="3" id="KW-0804">Transcription</keyword>
<dbReference type="Pfam" id="PF12833">
    <property type="entry name" value="HTH_18"/>
    <property type="match status" value="1"/>
</dbReference>
<dbReference type="GO" id="GO:0043565">
    <property type="term" value="F:sequence-specific DNA binding"/>
    <property type="evidence" value="ECO:0007669"/>
    <property type="project" value="InterPro"/>
</dbReference>